<sequence>MPLLFSMSFAGSLPLLLCILIILFKKESVNFLLVNGLLKLSIFFFLIPVQLVRLIHPVVPNTITWYLDGKFRFYTKDGLFLLPSYLVLLGVIIICVLFIFCIFETVQYRRALTVLLKASIPLPEGNASEKTSVYLNPTLTTPCTVGFFHCRIFLPSVSLSDSEENWLLTHEKKHISRKDSFFKLLCTVCLCLHWYNPISWLLLPLYQYCSECSSDAAVIKDMSQEQKRAYAQLLIEHSSAQPPLPFIWKNNFASSSQILKRRILIIMKNSHTNSRLKTTLLLVLCLLLCSTTTTFAYTPMEKMDSSFLPPEDENVTYVRLTDDPEAIFSEIFPYGFADFSSSSSVIVLEDGTQVDYDESDTTRSPQRQTCQHTFVNGQHQLHVGNSSDGCTITMYTLKRCSKCGLVKDRVKAGYYTFPKCTHKK</sequence>
<dbReference type="InterPro" id="IPR052173">
    <property type="entry name" value="Beta-lactam_resp_regulator"/>
</dbReference>
<dbReference type="InterPro" id="IPR008756">
    <property type="entry name" value="Peptidase_M56"/>
</dbReference>
<feature type="transmembrane region" description="Helical" evidence="1">
    <location>
        <begin position="6"/>
        <end position="24"/>
    </location>
</feature>
<accession>A0A4Q1RKC3</accession>
<name>A0A4Q1RKC3_9FIRM</name>
<feature type="transmembrane region" description="Helical" evidence="1">
    <location>
        <begin position="36"/>
        <end position="59"/>
    </location>
</feature>
<evidence type="ECO:0000259" key="2">
    <source>
        <dbReference type="Pfam" id="PF05569"/>
    </source>
</evidence>
<dbReference type="Pfam" id="PF05569">
    <property type="entry name" value="Peptidase_M56"/>
    <property type="match status" value="1"/>
</dbReference>
<keyword evidence="1" id="KW-0472">Membrane</keyword>
<feature type="transmembrane region" description="Helical" evidence="1">
    <location>
        <begin position="279"/>
        <end position="298"/>
    </location>
</feature>
<keyword evidence="4" id="KW-1185">Reference proteome</keyword>
<keyword evidence="1" id="KW-0812">Transmembrane</keyword>
<feature type="transmembrane region" description="Helical" evidence="1">
    <location>
        <begin position="79"/>
        <end position="103"/>
    </location>
</feature>
<protein>
    <submittedName>
        <fullName evidence="3">M56 family metallopeptidase</fullName>
    </submittedName>
</protein>
<gene>
    <name evidence="3" type="ORF">ETP43_13840</name>
</gene>
<dbReference type="PANTHER" id="PTHR34978">
    <property type="entry name" value="POSSIBLE SENSOR-TRANSDUCER PROTEIN BLAR"/>
    <property type="match status" value="1"/>
</dbReference>
<dbReference type="PANTHER" id="PTHR34978:SF3">
    <property type="entry name" value="SLR0241 PROTEIN"/>
    <property type="match status" value="1"/>
</dbReference>
<evidence type="ECO:0000256" key="1">
    <source>
        <dbReference type="SAM" id="Phobius"/>
    </source>
</evidence>
<dbReference type="CDD" id="cd07341">
    <property type="entry name" value="M56_BlaR1_MecR1_like"/>
    <property type="match status" value="1"/>
</dbReference>
<proteinExistence type="predicted"/>
<comment type="caution">
    <text evidence="3">The sequence shown here is derived from an EMBL/GenBank/DDBJ whole genome shotgun (WGS) entry which is preliminary data.</text>
</comment>
<evidence type="ECO:0000313" key="3">
    <source>
        <dbReference type="EMBL" id="RXS76169.1"/>
    </source>
</evidence>
<evidence type="ECO:0000313" key="4">
    <source>
        <dbReference type="Proteomes" id="UP000290106"/>
    </source>
</evidence>
<dbReference type="AlphaFoldDB" id="A0A4Q1RKC3"/>
<dbReference type="OrthoDB" id="9770467at2"/>
<keyword evidence="1" id="KW-1133">Transmembrane helix</keyword>
<reference evidence="3 4" key="1">
    <citation type="submission" date="2019-01" db="EMBL/GenBank/DDBJ databases">
        <title>Blautia sp. nov. KGMB01111 isolated human feces.</title>
        <authorList>
            <person name="Park J.-E."/>
            <person name="Kim J.-S."/>
            <person name="Park S.-H."/>
        </authorList>
    </citation>
    <scope>NUCLEOTIDE SEQUENCE [LARGE SCALE GENOMIC DNA]</scope>
    <source>
        <strain evidence="3 4">KGMB01111</strain>
    </source>
</reference>
<feature type="domain" description="Peptidase M56" evidence="2">
    <location>
        <begin position="85"/>
        <end position="266"/>
    </location>
</feature>
<dbReference type="Proteomes" id="UP000290106">
    <property type="component" value="Unassembled WGS sequence"/>
</dbReference>
<organism evidence="3 4">
    <name type="scientific">Blautia faecicola</name>
    <dbReference type="NCBI Taxonomy" id="2509240"/>
    <lineage>
        <taxon>Bacteria</taxon>
        <taxon>Bacillati</taxon>
        <taxon>Bacillota</taxon>
        <taxon>Clostridia</taxon>
        <taxon>Lachnospirales</taxon>
        <taxon>Lachnospiraceae</taxon>
        <taxon>Blautia</taxon>
    </lineage>
</organism>
<dbReference type="EMBL" id="SDKC01000001">
    <property type="protein sequence ID" value="RXS76169.1"/>
    <property type="molecule type" value="Genomic_DNA"/>
</dbReference>